<dbReference type="Pfam" id="PF14765">
    <property type="entry name" value="PS-DH"/>
    <property type="match status" value="2"/>
</dbReference>
<accession>A0ABX6B8Q2</accession>
<dbReference type="Gene3D" id="3.40.50.11460">
    <property type="match status" value="1"/>
</dbReference>
<keyword evidence="15" id="KW-1185">Reference proteome</keyword>
<dbReference type="Pfam" id="PF13602">
    <property type="entry name" value="ADH_zinc_N_2"/>
    <property type="match status" value="1"/>
</dbReference>
<name>A0ABX6B8Q2_9ACTN</name>
<dbReference type="InterPro" id="IPR006162">
    <property type="entry name" value="Ppantetheine_attach_site"/>
</dbReference>
<feature type="active site" description="Proton acceptor; for dehydratase activity" evidence="9">
    <location>
        <position position="959"/>
    </location>
</feature>
<dbReference type="InterPro" id="IPR032821">
    <property type="entry name" value="PKS_assoc"/>
</dbReference>
<dbReference type="InterPro" id="IPR050091">
    <property type="entry name" value="PKS_NRPS_Biosynth_Enz"/>
</dbReference>
<dbReference type="InterPro" id="IPR020843">
    <property type="entry name" value="ER"/>
</dbReference>
<dbReference type="InterPro" id="IPR049552">
    <property type="entry name" value="PKS_DH_N"/>
</dbReference>
<evidence type="ECO:0000313" key="15">
    <source>
        <dbReference type="Proteomes" id="UP000326029"/>
    </source>
</evidence>
<dbReference type="SMART" id="SM00825">
    <property type="entry name" value="PKS_KS"/>
    <property type="match status" value="2"/>
</dbReference>
<dbReference type="CDD" id="cd08956">
    <property type="entry name" value="KR_3_FAS_SDR_x"/>
    <property type="match status" value="2"/>
</dbReference>
<evidence type="ECO:0000256" key="5">
    <source>
        <dbReference type="ARBA" id="ARBA00022679"/>
    </source>
</evidence>
<organism evidence="14 15">
    <name type="scientific">Streptomyces cinereoruber</name>
    <dbReference type="NCBI Taxonomy" id="67260"/>
    <lineage>
        <taxon>Bacteria</taxon>
        <taxon>Bacillati</taxon>
        <taxon>Actinomycetota</taxon>
        <taxon>Actinomycetes</taxon>
        <taxon>Kitasatosporales</taxon>
        <taxon>Streptomycetaceae</taxon>
        <taxon>Streptomyces</taxon>
    </lineage>
</organism>
<dbReference type="Pfam" id="PF08990">
    <property type="entry name" value="Docking"/>
    <property type="match status" value="1"/>
</dbReference>
<evidence type="ECO:0000256" key="8">
    <source>
        <dbReference type="ARBA" id="ARBA00023315"/>
    </source>
</evidence>
<dbReference type="InterPro" id="IPR049900">
    <property type="entry name" value="PKS_mFAS_DH"/>
</dbReference>
<dbReference type="RefSeq" id="WP_152369722.1">
    <property type="nucleotide sequence ID" value="NZ_CP023693.1"/>
</dbReference>
<dbReference type="PROSITE" id="PS52004">
    <property type="entry name" value="KS3_2"/>
    <property type="match status" value="2"/>
</dbReference>
<dbReference type="SMART" id="SM00823">
    <property type="entry name" value="PKS_PP"/>
    <property type="match status" value="2"/>
</dbReference>
<dbReference type="SUPFAM" id="SSF51735">
    <property type="entry name" value="NAD(P)-binding Rossmann-fold domains"/>
    <property type="match status" value="5"/>
</dbReference>
<dbReference type="Pfam" id="PF08659">
    <property type="entry name" value="KR"/>
    <property type="match status" value="2"/>
</dbReference>
<evidence type="ECO:0000313" key="14">
    <source>
        <dbReference type="EMBL" id="QEV31706.1"/>
    </source>
</evidence>
<dbReference type="SMART" id="SM00826">
    <property type="entry name" value="PKS_DH"/>
    <property type="match status" value="2"/>
</dbReference>
<dbReference type="InterPro" id="IPR014030">
    <property type="entry name" value="Ketoacyl_synth_N"/>
</dbReference>
<feature type="region of interest" description="C-terminal hotdog fold" evidence="9">
    <location>
        <begin position="1061"/>
        <end position="1198"/>
    </location>
</feature>
<dbReference type="InterPro" id="IPR016036">
    <property type="entry name" value="Malonyl_transacylase_ACP-bd"/>
</dbReference>
<dbReference type="Pfam" id="PF22953">
    <property type="entry name" value="SpnB_Rossmann"/>
    <property type="match status" value="2"/>
</dbReference>
<dbReference type="Gene3D" id="1.10.1200.10">
    <property type="entry name" value="ACP-like"/>
    <property type="match status" value="2"/>
</dbReference>
<dbReference type="PROSITE" id="PS01162">
    <property type="entry name" value="QOR_ZETA_CRYSTAL"/>
    <property type="match status" value="1"/>
</dbReference>
<feature type="region of interest" description="Disordered" evidence="10">
    <location>
        <begin position="3505"/>
        <end position="3526"/>
    </location>
</feature>
<dbReference type="InterPro" id="IPR011032">
    <property type="entry name" value="GroES-like_sf"/>
</dbReference>
<feature type="region of interest" description="N-terminal hotdog fold" evidence="9">
    <location>
        <begin position="927"/>
        <end position="1049"/>
    </location>
</feature>
<dbReference type="PANTHER" id="PTHR43775:SF51">
    <property type="entry name" value="INACTIVE PHENOLPHTHIOCEROL SYNTHESIS POLYKETIDE SYNTHASE TYPE I PKS1-RELATED"/>
    <property type="match status" value="1"/>
</dbReference>
<proteinExistence type="predicted"/>
<dbReference type="CDD" id="cd05195">
    <property type="entry name" value="enoyl_red"/>
    <property type="match status" value="1"/>
</dbReference>
<dbReference type="InterPro" id="IPR057326">
    <property type="entry name" value="KR_dom"/>
</dbReference>
<dbReference type="Pfam" id="PF00109">
    <property type="entry name" value="ketoacyl-synt"/>
    <property type="match status" value="2"/>
</dbReference>
<dbReference type="Pfam" id="PF08240">
    <property type="entry name" value="ADH_N"/>
    <property type="match status" value="1"/>
</dbReference>
<dbReference type="PROSITE" id="PS52019">
    <property type="entry name" value="PKS_MFAS_DH"/>
    <property type="match status" value="2"/>
</dbReference>
<keyword evidence="4" id="KW-0597">Phosphoprotein</keyword>
<dbReference type="InterPro" id="IPR049551">
    <property type="entry name" value="PKS_DH_C"/>
</dbReference>
<feature type="active site" description="Proton donor; for dehydratase activity" evidence="9">
    <location>
        <position position="1120"/>
    </location>
</feature>
<dbReference type="InterPro" id="IPR015083">
    <property type="entry name" value="NorB/c/GfsB-D-like_docking"/>
</dbReference>
<dbReference type="SUPFAM" id="SSF101173">
    <property type="entry name" value="Docking domain B of the erythromycin polyketide synthase (DEBS)"/>
    <property type="match status" value="1"/>
</dbReference>
<dbReference type="InterPro" id="IPR036291">
    <property type="entry name" value="NAD(P)-bd_dom_sf"/>
</dbReference>
<comment type="pathway">
    <text evidence="2">Antibiotic biosynthesis.</text>
</comment>
<evidence type="ECO:0000256" key="9">
    <source>
        <dbReference type="PROSITE-ProRule" id="PRU01363"/>
    </source>
</evidence>
<keyword evidence="3" id="KW-0596">Phosphopantetheine</keyword>
<dbReference type="Gene3D" id="3.10.129.110">
    <property type="entry name" value="Polyketide synthase dehydratase"/>
    <property type="match status" value="2"/>
</dbReference>
<feature type="domain" description="PKS/mFAS DH" evidence="13">
    <location>
        <begin position="3025"/>
        <end position="3307"/>
    </location>
</feature>
<feature type="active site" description="Proton donor; for dehydratase activity" evidence="9">
    <location>
        <position position="3222"/>
    </location>
</feature>
<dbReference type="PROSITE" id="PS00012">
    <property type="entry name" value="PHOSPHOPANTETHEINE"/>
    <property type="match status" value="1"/>
</dbReference>
<keyword evidence="6" id="KW-0045">Antibiotic biosynthesis</keyword>
<dbReference type="PROSITE" id="PS00606">
    <property type="entry name" value="KS3_1"/>
    <property type="match status" value="2"/>
</dbReference>
<dbReference type="Proteomes" id="UP000326029">
    <property type="component" value="Chromosome"/>
</dbReference>
<dbReference type="Pfam" id="PF00550">
    <property type="entry name" value="PP-binding"/>
    <property type="match status" value="2"/>
</dbReference>
<dbReference type="InterPro" id="IPR013154">
    <property type="entry name" value="ADH-like_N"/>
</dbReference>
<feature type="region of interest" description="N-terminal hotdog fold" evidence="9">
    <location>
        <begin position="3025"/>
        <end position="3147"/>
    </location>
</feature>
<feature type="region of interest" description="Disordered" evidence="10">
    <location>
        <begin position="3944"/>
        <end position="3966"/>
    </location>
</feature>
<dbReference type="Gene3D" id="3.40.50.720">
    <property type="entry name" value="NAD(P)-binding Rossmann-like Domain"/>
    <property type="match status" value="2"/>
</dbReference>
<dbReference type="SUPFAM" id="SSF53901">
    <property type="entry name" value="Thiolase-like"/>
    <property type="match status" value="2"/>
</dbReference>
<evidence type="ECO:0000256" key="2">
    <source>
        <dbReference type="ARBA" id="ARBA00004792"/>
    </source>
</evidence>
<feature type="domain" description="PKS/mFAS DH" evidence="13">
    <location>
        <begin position="927"/>
        <end position="1198"/>
    </location>
</feature>
<dbReference type="InterPro" id="IPR009081">
    <property type="entry name" value="PP-bd_ACP"/>
</dbReference>
<dbReference type="InterPro" id="IPR014043">
    <property type="entry name" value="Acyl_transferase_dom"/>
</dbReference>
<protein>
    <submittedName>
        <fullName evidence="14">SDR family NAD(P)-dependent oxidoreductase</fullName>
    </submittedName>
</protein>
<dbReference type="EMBL" id="CP023693">
    <property type="protein sequence ID" value="QEV31706.1"/>
    <property type="molecule type" value="Genomic_DNA"/>
</dbReference>
<feature type="region of interest" description="C-terminal hotdog fold" evidence="9">
    <location>
        <begin position="3163"/>
        <end position="3307"/>
    </location>
</feature>
<evidence type="ECO:0000256" key="6">
    <source>
        <dbReference type="ARBA" id="ARBA00023194"/>
    </source>
</evidence>
<feature type="compositionally biased region" description="Gly residues" evidence="10">
    <location>
        <begin position="3511"/>
        <end position="3521"/>
    </location>
</feature>
<evidence type="ECO:0000259" key="12">
    <source>
        <dbReference type="PROSITE" id="PS52004"/>
    </source>
</evidence>
<feature type="domain" description="Ketosynthase family 3 (KS3)" evidence="12">
    <location>
        <begin position="33"/>
        <end position="460"/>
    </location>
</feature>
<dbReference type="InterPro" id="IPR014031">
    <property type="entry name" value="Ketoacyl_synth_C"/>
</dbReference>
<dbReference type="InterPro" id="IPR018201">
    <property type="entry name" value="Ketoacyl_synth_AS"/>
</dbReference>
<dbReference type="PROSITE" id="PS50075">
    <property type="entry name" value="CARRIER"/>
    <property type="match status" value="2"/>
</dbReference>
<evidence type="ECO:0000256" key="7">
    <source>
        <dbReference type="ARBA" id="ARBA00023268"/>
    </source>
</evidence>
<dbReference type="InterPro" id="IPR001227">
    <property type="entry name" value="Ac_transferase_dom_sf"/>
</dbReference>
<feature type="domain" description="Carrier" evidence="11">
    <location>
        <begin position="2019"/>
        <end position="2097"/>
    </location>
</feature>
<dbReference type="Pfam" id="PF00698">
    <property type="entry name" value="Acyl_transf_1"/>
    <property type="match status" value="2"/>
</dbReference>
<dbReference type="InterPro" id="IPR020806">
    <property type="entry name" value="PKS_PP-bd"/>
</dbReference>
<dbReference type="SUPFAM" id="SSF55048">
    <property type="entry name" value="Probable ACP-binding domain of malonyl-CoA ACP transacylase"/>
    <property type="match status" value="2"/>
</dbReference>
<dbReference type="InterPro" id="IPR055123">
    <property type="entry name" value="SpnB-like_Rossmann"/>
</dbReference>
<keyword evidence="5" id="KW-0808">Transferase</keyword>
<dbReference type="InterPro" id="IPR020841">
    <property type="entry name" value="PKS_Beta-ketoAc_synthase_dom"/>
</dbReference>
<dbReference type="SUPFAM" id="SSF47336">
    <property type="entry name" value="ACP-like"/>
    <property type="match status" value="2"/>
</dbReference>
<evidence type="ECO:0000256" key="3">
    <source>
        <dbReference type="ARBA" id="ARBA00022450"/>
    </source>
</evidence>
<feature type="domain" description="Ketosynthase family 3 (KS3)" evidence="12">
    <location>
        <begin position="2122"/>
        <end position="2549"/>
    </location>
</feature>
<dbReference type="InterPro" id="IPR036736">
    <property type="entry name" value="ACP-like_sf"/>
</dbReference>
<dbReference type="InterPro" id="IPR016035">
    <property type="entry name" value="Acyl_Trfase/lysoPLipase"/>
</dbReference>
<feature type="active site" description="Proton acceptor; for dehydratase activity" evidence="9">
    <location>
        <position position="3057"/>
    </location>
</feature>
<evidence type="ECO:0000256" key="4">
    <source>
        <dbReference type="ARBA" id="ARBA00022553"/>
    </source>
</evidence>
<dbReference type="CDD" id="cd00833">
    <property type="entry name" value="PKS"/>
    <property type="match status" value="2"/>
</dbReference>
<dbReference type="InterPro" id="IPR016039">
    <property type="entry name" value="Thiolase-like"/>
</dbReference>
<evidence type="ECO:0000256" key="10">
    <source>
        <dbReference type="SAM" id="MobiDB-lite"/>
    </source>
</evidence>
<dbReference type="SUPFAM" id="SSF50129">
    <property type="entry name" value="GroES-like"/>
    <property type="match status" value="1"/>
</dbReference>
<dbReference type="SMART" id="SM00829">
    <property type="entry name" value="PKS_ER"/>
    <property type="match status" value="1"/>
</dbReference>
<dbReference type="Gene3D" id="3.30.70.3290">
    <property type="match status" value="2"/>
</dbReference>
<dbReference type="Gene3D" id="3.40.47.10">
    <property type="match status" value="2"/>
</dbReference>
<dbReference type="SMART" id="SM00822">
    <property type="entry name" value="PKS_KR"/>
    <property type="match status" value="2"/>
</dbReference>
<feature type="domain" description="Carrier" evidence="11">
    <location>
        <begin position="3809"/>
        <end position="3884"/>
    </location>
</feature>
<dbReference type="InterPro" id="IPR036299">
    <property type="entry name" value="Polyketide_synth_docking_sf"/>
</dbReference>
<gene>
    <name evidence="14" type="ORF">CP977_05635</name>
</gene>
<keyword evidence="7" id="KW-0511">Multifunctional enzyme</keyword>
<dbReference type="SMART" id="SM00827">
    <property type="entry name" value="PKS_AT"/>
    <property type="match status" value="2"/>
</dbReference>
<dbReference type="InterPro" id="IPR020807">
    <property type="entry name" value="PKS_DH"/>
</dbReference>
<dbReference type="Gene3D" id="3.40.366.10">
    <property type="entry name" value="Malonyl-Coenzyme A Acyl Carrier Protein, domain 2"/>
    <property type="match status" value="2"/>
</dbReference>
<keyword evidence="8" id="KW-0012">Acyltransferase</keyword>
<evidence type="ECO:0000256" key="1">
    <source>
        <dbReference type="ARBA" id="ARBA00001957"/>
    </source>
</evidence>
<dbReference type="InterPro" id="IPR013968">
    <property type="entry name" value="PKS_KR"/>
</dbReference>
<dbReference type="PANTHER" id="PTHR43775">
    <property type="entry name" value="FATTY ACID SYNTHASE"/>
    <property type="match status" value="1"/>
</dbReference>
<dbReference type="Pfam" id="PF02801">
    <property type="entry name" value="Ketoacyl-synt_C"/>
    <property type="match status" value="2"/>
</dbReference>
<sequence>MANEAKLRDYLKRVTTDLQQTRQRLTDVEAAAHEPIAIVGIGCRFPADVRSPEDLWRLLAAGGDAITDFPEGRGWDLDRLHAPGPESDAQATTYVAKGGFLHDAGLFDAGFFGISPREAEAMEPQQRVLLETAWEALERSGISPDSLRGSDTGVFVGAIAQDYARPEEIRPELEGYLVTNTTSVASGRIAYTLGLEGPALTIDTACSASLVALHLATRSLRQGECSLALAGGATVMASPVLLTEFSRQRGLAADGRCKAFASGADGTGFSEGSALLVLERLSDARRNGHPVLAVIRGTAANQDGASNGLTAPNGPSQEAVIRQALADGRLTADQVDAVEAHGTGTRLGDPIEAQALINTYGQGRGGDEPVWLGSIKSNIGHTQAAAGVAGVIKMIMAMRNGVLPRTLHADEPTDHVDWSDGTVRLLTEEQPWPARSGRPRRAGVSSFGISGTNAHVVIEQAPEEPPTATDGAEPFDLPWLLSAKSEQALRDQARRLHTYATEHPDTPPQDIAGALAARTCFDHRAVVDAADGREALLTALDALAEGSEAPGLTTGTALTGKTAFLFTGQGSQRPGMGRELYESEPVFAAAFDEITALFDPHLDQPLRQVMWNQDPTTLHQTQYTQAALFTLQTALHRTLEAQGLTPDALIGHSIGEIAAAHAAGVLDLTDAVTLVAVRGRLMQAARGDGAMLAVRASEEEVREVLAGVEGDLDVAAVNGPEATVISGSRSAAEAVAQHFAALGRKTTRLTVSHAFHSPHMDEVLEEFRTAISDLTFHPPKIPVISNITGLPATDDDLRSPHYWARHIRGTVRFHPGIQHLQTNNTTRYLELGPDTTLTALAQQTLDGTEALLTPTLRKNTPEPTTLTTALARLHTTGHTPTTWQPQTPTPSVEGLPTYPFQHEHYWIERTTAVGTDVTSAGLVSAGHPFLGALVTLADSDQLVFTGRISTRTHPWLADHTISGTTLLPGTAFTDLALHAAGHTDTPTLEDLTLEAPLVLREKGSVEVQLVVDPAAGSDRRAFTIHARGEDAESWTRHASGTLSVAPGAGADRASLPWPPPGERADLTGLYEELHARGYAYGTAFQGLTAAWRDGDDLYAEIELPEEADALGHPVHPALLDAALHPLLLDLVGGDPATVRLPFSWSDVTLHATGAARLRVRLTRSGADTVTLAADDPEGGPVVDVGALLIRPADIGAASAASGDGSHALYRVDWRPVPGAAEARAGDAAPVRAVMGPDVIGVADALGDGAVRYADLDELAAADGPVPAEVLVPFTPGRPPRGTYDPVAIAREAPHRMLGLIQRWLADERFADSRMVVVTRNAVSTRYDESIRDQSLAVWGLVRSAQTEHPGRFLLVDVDRDEASYRSLGAALDTPDETQLALRRGTVLTARLSPSAPEGRLPVPAGDANWRLGATAEGTLENLALLPAEAPDAPLAPGQVRVGVRAAGLNFRDVLITLGQYPGEAPIASEGAGHVLETGPGVVGLAPGDRVMGLFTEGAAGPVAVTDHRLLSRVPAGWSFTQAAATPVVFLTALYALTDLADARAGQTALIHAAAGGVGMAATQIARALGLEVYGTASPAKWDALRFQGFDDAHLANSRTLDFEREILAATDGRGVDVVLDALVGEYVDASLRLLPHGGRFIEMGKADIRDPERVARDHPGVVYRSFDLMEAGPDRIREMLAELLALFEAGRLGPLPVEAWDVRRARDAFRHLGQARHTGKVVLTLPRALDTDGTVLVTGATGTLGRLVARHLAARHGIRHLLLTSRRGPGAPGADELVAELAEIGARATVVACDTGDPASVRRLFASVDPAHPLTAVVHTAGVLDDGTIESMTPERLDRVARSKQDAAWLITDEIRDLDLAAYVMFSSFAGIIGNAGQSNYAATNSFLDGVAAYQRSNGLPGVSLAWGLWGAEGTADGGGMAGTLDAGDLARLAGAGLAPIDPERGLALFDEALTTDEPLLVPLRLDVPALRARAEAGTLPPLLRGLVRSRTRRAAAGRPAPAGAGSLAERLAGADAAERDRQLLALVRAEAAAVLGHGAGDTLAPERAFKDVGFDSLTAVELRNRLNAATGLRLPSSLVFDHPTPAALAAHLRTGLFGDAEPATAPAARRAAPAAAVPADDDPIAIVGMACRYAGGVASPEDLWRLVLSGTDAVTGFPEDRGWDTEALYDPDPTRSGTSYTRRGAFLTGADRFDAAFFGINPREATAMDPQQRLLLETAWEAVERSGIDPTTLRGSDTGVFAGVVAGDYVTRLGRAPEAVEGYLATGTTASVASGRIAYSFGFEGPAVSVDTACSSSLVALHLAAQSLRQGECSLALAGGATVLAGPTSFVEFSRQRALSPDGHAKAFSDAADGTGWGEGAGLLLLERLSDARRNGHPVLALVRGTATNQDGASNGLSAPNGPSQERVIRQALANARLTAGQVDAVEAHGTGTRLGDPIEAQALINTYGTERDAEHPLWLGSLKSNIGHTMAAAGVGGVIKMIMAMRNGRLPKTLHVERPTTHVDWSDGTVRLLTEEQTWHTTGDEPRRAGVSSFGISGTNAHVIIEQAPEEDVITEQAPEGTGAADDTELPDLPWLLSAKSEQALRDQARRLHTYTTEHPETPTHRIAATLATRARFDHRAVIAADDRTSLLTALDALAEGREMPGLVTGTTVGHEPGRAVFVFPGQGSQWLAMGRALMRDSEDFAGYVRECAEALAPYTDWDLTAVLAGDPDAAPLDRVDVVQPALFAMMVSLARLWRRHGVEPAAVIGHSQGEIAAAYLAGALTLADAARIAALRSRAITRLAGTGGMLSVQLPAGVVRERLIDDTYVAAVNGPALTVVSGAPQALETLKETFTGEGVRARTVPVDYASHSPHVDALRDELRELLAGIEPRATDVPFWSTVTRGPLAGTELTVDYWVRNLREPVLFEETVRGLLAAGHTTFVEASAHPVLVPAIQDTAEEAGAAAAALGTLRRDQGGLDRFGTSLAEAHVTGTSPAAWRPPMPPADPAGPPTYPFQRQRYWLEATGGAVDADGLGLDTAGHPLLGASVPLADSGQVVFTGRVSPRTHPWLAEHAVEGTALLPGTGLLDLALHAADRTGADGVEDLTLEAPLVLSEQGATVLQVTVGAPDEAGRRPLGVHSRTGDDAEWIRHATGLLGAASASAPADRASAGHAVWPPAGKPVELGDAYGELLARGYAYGPLFQGLTALWRDGDDLYAEVSLPEDTDTAGHSVHPALLDAALHPLALAPAGPDGSGGSGGSGEILLPFSFGGVRLHRTGAKALRVRLTRTGETSVALRLTDAEGAPVAGVETLALRPLPAAELAALRSRGAADLPLYAVDWTAAGRTAPAEGTWAVVGEHGAAFAAALGDAPVFAGSAELRAAVADGSLRLPDTVLAVLPATEEPPGAAGALPTGADVRAVLDPLLALLRDWQSDELLTAGRLLVAARGAVAVRDGDTVDPVAAAAWGLLRTARSENPDRIALVDHDGTDASLRALAADAGPAESELALREGTWYAPRLTALPDAPGPGTGADAGTGAGARPWDPDGTVLVTGGTGTLGGLLARRLVTGHGVRHLLLTGRRGPSAPGAAELAAELTALGAEVRIEACDAGDRDALAALLAGIPADRPLTAIVHAAGVLDDGVVRSLTPERLDTVLSAKADAALHLHDLTRELPLAAFVLFSSLAGVVGNAGQGNYAAANALLDGLAVRRRALGLPALSLAWGLWADGSALTGHLDGRERDRLGRDGVVPLTAEDGLALLDRALAGAPAAVVAARLDRAELRRRAGAGLLPPLFGGLAPAPARRAAATPSGSLAERLGQVPEKDRERLVLDLVRETAALVLGHSDTGLIDDEHSFKELGFDSLTAVEFRNRLNAATGLRLPATVVFDHPSPAALATLLRGRAEEAAVRAAGAPDTNTAPAAGAGPLAGLDALEKALALTLETDTDTRAEVVRRLRDLLDGLEAPATPAGSPAAGPEDVAGRIESASASDLLDLIDSEFGRKDRSK</sequence>
<comment type="cofactor">
    <cofactor evidence="1">
        <name>pantetheine 4'-phosphate</name>
        <dbReference type="ChEBI" id="CHEBI:47942"/>
    </cofactor>
</comment>
<dbReference type="GeneID" id="95453249"/>
<dbReference type="Gene3D" id="3.90.180.10">
    <property type="entry name" value="Medium-chain alcohol dehydrogenases, catalytic domain"/>
    <property type="match status" value="1"/>
</dbReference>
<dbReference type="Pfam" id="PF16197">
    <property type="entry name" value="KAsynt_C_assoc"/>
    <property type="match status" value="2"/>
</dbReference>
<dbReference type="InterPro" id="IPR002364">
    <property type="entry name" value="Quin_OxRdtase/zeta-crystal_CS"/>
</dbReference>
<evidence type="ECO:0000259" key="13">
    <source>
        <dbReference type="PROSITE" id="PS52019"/>
    </source>
</evidence>
<evidence type="ECO:0000259" key="11">
    <source>
        <dbReference type="PROSITE" id="PS50075"/>
    </source>
</evidence>
<reference evidence="14 15" key="1">
    <citation type="submission" date="2017-09" db="EMBL/GenBank/DDBJ databases">
        <authorList>
            <person name="Lee N."/>
            <person name="Cho B.-K."/>
        </authorList>
    </citation>
    <scope>NUCLEOTIDE SEQUENCE [LARGE SCALE GENOMIC DNA]</scope>
    <source>
        <strain evidence="14 15">ATCC 19740</strain>
    </source>
</reference>
<feature type="compositionally biased region" description="Low complexity" evidence="10">
    <location>
        <begin position="3944"/>
        <end position="3957"/>
    </location>
</feature>
<dbReference type="InterPro" id="IPR042104">
    <property type="entry name" value="PKS_dehydratase_sf"/>
</dbReference>
<dbReference type="SUPFAM" id="SSF52151">
    <property type="entry name" value="FabD/lysophospholipase-like"/>
    <property type="match status" value="2"/>
</dbReference>
<dbReference type="SMART" id="SM01294">
    <property type="entry name" value="PKS_PP_betabranch"/>
    <property type="match status" value="2"/>
</dbReference>
<dbReference type="Pfam" id="PF21089">
    <property type="entry name" value="PKS_DH_N"/>
    <property type="match status" value="2"/>
</dbReference>